<sequence length="133" mass="15175">MEKVLKLIKEPKRRKMDNTLYKQIVGNLMYLTVTRPGVMHVVSLISSFMKLPREMHLQASKRILWYLNGISNFGIVYQMKAVGDSVGYTNSDYAGNLEDRKSTSRYVLILGSRVVSWSSKKQPIVTLSTTEAE</sequence>
<dbReference type="STRING" id="4072.A0A2G2Z7Y7"/>
<evidence type="ECO:0000313" key="2">
    <source>
        <dbReference type="Proteomes" id="UP000222542"/>
    </source>
</evidence>
<name>A0A2G2Z7Y7_CAPAN</name>
<dbReference type="OMA" id="KANATMY"/>
<evidence type="ECO:0008006" key="3">
    <source>
        <dbReference type="Google" id="ProtNLM"/>
    </source>
</evidence>
<dbReference type="Proteomes" id="UP000222542">
    <property type="component" value="Unassembled WGS sequence"/>
</dbReference>
<accession>A0A2G2Z7Y7</accession>
<dbReference type="EMBL" id="AYRZ02000006">
    <property type="protein sequence ID" value="PHT78116.1"/>
    <property type="molecule type" value="Genomic_DNA"/>
</dbReference>
<organism evidence="1 2">
    <name type="scientific">Capsicum annuum</name>
    <name type="common">Capsicum pepper</name>
    <dbReference type="NCBI Taxonomy" id="4072"/>
    <lineage>
        <taxon>Eukaryota</taxon>
        <taxon>Viridiplantae</taxon>
        <taxon>Streptophyta</taxon>
        <taxon>Embryophyta</taxon>
        <taxon>Tracheophyta</taxon>
        <taxon>Spermatophyta</taxon>
        <taxon>Magnoliopsida</taxon>
        <taxon>eudicotyledons</taxon>
        <taxon>Gunneridae</taxon>
        <taxon>Pentapetalae</taxon>
        <taxon>asterids</taxon>
        <taxon>lamiids</taxon>
        <taxon>Solanales</taxon>
        <taxon>Solanaceae</taxon>
        <taxon>Solanoideae</taxon>
        <taxon>Capsiceae</taxon>
        <taxon>Capsicum</taxon>
    </lineage>
</organism>
<dbReference type="PANTHER" id="PTHR11439">
    <property type="entry name" value="GAG-POL-RELATED RETROTRANSPOSON"/>
    <property type="match status" value="1"/>
</dbReference>
<gene>
    <name evidence="1" type="ORF">T459_16168</name>
</gene>
<proteinExistence type="predicted"/>
<dbReference type="AlphaFoldDB" id="A0A2G2Z7Y7"/>
<dbReference type="PANTHER" id="PTHR11439:SF483">
    <property type="entry name" value="PEPTIDE SYNTHASE GLIP-LIKE, PUTATIVE (AFU_ORTHOLOGUE AFUA_3G12920)-RELATED"/>
    <property type="match status" value="1"/>
</dbReference>
<reference evidence="1 2" key="2">
    <citation type="journal article" date="2017" name="Genome Biol.">
        <title>New reference genome sequences of hot pepper reveal the massive evolution of plant disease-resistance genes by retroduplication.</title>
        <authorList>
            <person name="Kim S."/>
            <person name="Park J."/>
            <person name="Yeom S.I."/>
            <person name="Kim Y.M."/>
            <person name="Seo E."/>
            <person name="Kim K.T."/>
            <person name="Kim M.S."/>
            <person name="Lee J.M."/>
            <person name="Cheong K."/>
            <person name="Shin H.S."/>
            <person name="Kim S.B."/>
            <person name="Han K."/>
            <person name="Lee J."/>
            <person name="Park M."/>
            <person name="Lee H.A."/>
            <person name="Lee H.Y."/>
            <person name="Lee Y."/>
            <person name="Oh S."/>
            <person name="Lee J.H."/>
            <person name="Choi E."/>
            <person name="Choi E."/>
            <person name="Lee S.E."/>
            <person name="Jeon J."/>
            <person name="Kim H."/>
            <person name="Choi G."/>
            <person name="Song H."/>
            <person name="Lee J."/>
            <person name="Lee S.C."/>
            <person name="Kwon J.K."/>
            <person name="Lee H.Y."/>
            <person name="Koo N."/>
            <person name="Hong Y."/>
            <person name="Kim R.W."/>
            <person name="Kang W.H."/>
            <person name="Huh J.H."/>
            <person name="Kang B.C."/>
            <person name="Yang T.J."/>
            <person name="Lee Y.H."/>
            <person name="Bennetzen J.L."/>
            <person name="Choi D."/>
        </authorList>
    </citation>
    <scope>NUCLEOTIDE SEQUENCE [LARGE SCALE GENOMIC DNA]</scope>
    <source>
        <strain evidence="2">cv. CM334</strain>
    </source>
</reference>
<evidence type="ECO:0000313" key="1">
    <source>
        <dbReference type="EMBL" id="PHT78116.1"/>
    </source>
</evidence>
<protein>
    <recommendedName>
        <fullName evidence="3">Retrovirus-related Pol polyprotein from transposon RE1</fullName>
    </recommendedName>
</protein>
<dbReference type="CDD" id="cd09272">
    <property type="entry name" value="RNase_HI_RT_Ty1"/>
    <property type="match status" value="1"/>
</dbReference>
<keyword evidence="2" id="KW-1185">Reference proteome</keyword>
<comment type="caution">
    <text evidence="1">The sequence shown here is derived from an EMBL/GenBank/DDBJ whole genome shotgun (WGS) entry which is preliminary data.</text>
</comment>
<dbReference type="Gramene" id="PHT78116">
    <property type="protein sequence ID" value="PHT78116"/>
    <property type="gene ID" value="T459_16168"/>
</dbReference>
<reference evidence="1 2" key="1">
    <citation type="journal article" date="2014" name="Nat. Genet.">
        <title>Genome sequence of the hot pepper provides insights into the evolution of pungency in Capsicum species.</title>
        <authorList>
            <person name="Kim S."/>
            <person name="Park M."/>
            <person name="Yeom S.I."/>
            <person name="Kim Y.M."/>
            <person name="Lee J.M."/>
            <person name="Lee H.A."/>
            <person name="Seo E."/>
            <person name="Choi J."/>
            <person name="Cheong K."/>
            <person name="Kim K.T."/>
            <person name="Jung K."/>
            <person name="Lee G.W."/>
            <person name="Oh S.K."/>
            <person name="Bae C."/>
            <person name="Kim S.B."/>
            <person name="Lee H.Y."/>
            <person name="Kim S.Y."/>
            <person name="Kim M.S."/>
            <person name="Kang B.C."/>
            <person name="Jo Y.D."/>
            <person name="Yang H.B."/>
            <person name="Jeong H.J."/>
            <person name="Kang W.H."/>
            <person name="Kwon J.K."/>
            <person name="Shin C."/>
            <person name="Lim J.Y."/>
            <person name="Park J.H."/>
            <person name="Huh J.H."/>
            <person name="Kim J.S."/>
            <person name="Kim B.D."/>
            <person name="Cohen O."/>
            <person name="Paran I."/>
            <person name="Suh M.C."/>
            <person name="Lee S.B."/>
            <person name="Kim Y.K."/>
            <person name="Shin Y."/>
            <person name="Noh S.J."/>
            <person name="Park J."/>
            <person name="Seo Y.S."/>
            <person name="Kwon S.Y."/>
            <person name="Kim H.A."/>
            <person name="Park J.M."/>
            <person name="Kim H.J."/>
            <person name="Choi S.B."/>
            <person name="Bosland P.W."/>
            <person name="Reeves G."/>
            <person name="Jo S.H."/>
            <person name="Lee B.W."/>
            <person name="Cho H.T."/>
            <person name="Choi H.S."/>
            <person name="Lee M.S."/>
            <person name="Yu Y."/>
            <person name="Do Choi Y."/>
            <person name="Park B.S."/>
            <person name="van Deynze A."/>
            <person name="Ashrafi H."/>
            <person name="Hill T."/>
            <person name="Kim W.T."/>
            <person name="Pai H.S."/>
            <person name="Ahn H.K."/>
            <person name="Yeam I."/>
            <person name="Giovannoni J.J."/>
            <person name="Rose J.K."/>
            <person name="Sorensen I."/>
            <person name="Lee S.J."/>
            <person name="Kim R.W."/>
            <person name="Choi I.Y."/>
            <person name="Choi B.S."/>
            <person name="Lim J.S."/>
            <person name="Lee Y.H."/>
            <person name="Choi D."/>
        </authorList>
    </citation>
    <scope>NUCLEOTIDE SEQUENCE [LARGE SCALE GENOMIC DNA]</scope>
    <source>
        <strain evidence="2">cv. CM334</strain>
    </source>
</reference>